<evidence type="ECO:0000256" key="4">
    <source>
        <dbReference type="ARBA" id="ARBA00023136"/>
    </source>
</evidence>
<dbReference type="Pfam" id="PF01694">
    <property type="entry name" value="Rhomboid"/>
    <property type="match status" value="1"/>
</dbReference>
<reference evidence="8 9" key="1">
    <citation type="submission" date="2019-08" db="EMBL/GenBank/DDBJ databases">
        <title>Draft genome of C. urealyticum strain VH4248.</title>
        <authorList>
            <person name="Navas J."/>
        </authorList>
    </citation>
    <scope>NUCLEOTIDE SEQUENCE [LARGE SCALE GENOMIC DNA]</scope>
    <source>
        <strain evidence="8 9">VH4248</strain>
    </source>
</reference>
<keyword evidence="8" id="KW-0645">Protease</keyword>
<dbReference type="RefSeq" id="WP_148811451.1">
    <property type="nucleotide sequence ID" value="NZ_VSZI01000001.1"/>
</dbReference>
<name>A0A5D4FVC6_9CORY</name>
<dbReference type="AlphaFoldDB" id="A0A5D4FVC6"/>
<comment type="subcellular location">
    <subcellularLocation>
        <location evidence="1">Membrane</location>
        <topology evidence="1">Multi-pass membrane protein</topology>
    </subcellularLocation>
</comment>
<organism evidence="8 9">
    <name type="scientific">Corynebacterium urealyticum</name>
    <dbReference type="NCBI Taxonomy" id="43771"/>
    <lineage>
        <taxon>Bacteria</taxon>
        <taxon>Bacillati</taxon>
        <taxon>Actinomycetota</taxon>
        <taxon>Actinomycetes</taxon>
        <taxon>Mycobacteriales</taxon>
        <taxon>Corynebacteriaceae</taxon>
        <taxon>Corynebacterium</taxon>
    </lineage>
</organism>
<evidence type="ECO:0000256" key="5">
    <source>
        <dbReference type="SAM" id="Phobius"/>
    </source>
</evidence>
<sequence>MIAIFIAINVTAYAAMALQAVFHVFQQGFSGRGVVYALESPLSDSRNFGWELLLSAEKMAEHGQWWRAATASIVHLDAAHIAFNMLAIYFIGQAVEQRFGHRITAGMILASAGGGALACLTLQPEATMGGASTVGYGLLAMLLGMKLAQREQMTSAIVMVLIYFAWTIYTPGVSLWGHVGGFLGGGASYLAVRGLLGPTAGPAQLRRAETGALIIGTAALIVAGAVGVLN</sequence>
<evidence type="ECO:0000256" key="1">
    <source>
        <dbReference type="ARBA" id="ARBA00004141"/>
    </source>
</evidence>
<gene>
    <name evidence="8" type="ORF">FYJ87_01600</name>
</gene>
<dbReference type="InterPro" id="IPR035952">
    <property type="entry name" value="Rhomboid-like_sf"/>
</dbReference>
<keyword evidence="3 5" id="KW-1133">Transmembrane helix</keyword>
<dbReference type="GO" id="GO:0016020">
    <property type="term" value="C:membrane"/>
    <property type="evidence" value="ECO:0007669"/>
    <property type="project" value="UniProtKB-SubCell"/>
</dbReference>
<evidence type="ECO:0000256" key="3">
    <source>
        <dbReference type="ARBA" id="ARBA00022989"/>
    </source>
</evidence>
<proteinExistence type="predicted"/>
<dbReference type="SUPFAM" id="SSF144091">
    <property type="entry name" value="Rhomboid-like"/>
    <property type="match status" value="1"/>
</dbReference>
<evidence type="ECO:0000313" key="8">
    <source>
        <dbReference type="EMBL" id="TYR19722.1"/>
    </source>
</evidence>
<keyword evidence="2 5" id="KW-0812">Transmembrane</keyword>
<feature type="transmembrane region" description="Helical" evidence="5">
    <location>
        <begin position="175"/>
        <end position="196"/>
    </location>
</feature>
<feature type="transmembrane region" description="Helical" evidence="5">
    <location>
        <begin position="208"/>
        <end position="229"/>
    </location>
</feature>
<dbReference type="InterPro" id="IPR022764">
    <property type="entry name" value="Peptidase_S54_rhomboid_dom"/>
</dbReference>
<feature type="transmembrane region" description="Helical" evidence="5">
    <location>
        <begin position="103"/>
        <end position="123"/>
    </location>
</feature>
<evidence type="ECO:0000256" key="6">
    <source>
        <dbReference type="SAM" id="SignalP"/>
    </source>
</evidence>
<keyword evidence="6" id="KW-0732">Signal</keyword>
<dbReference type="PANTHER" id="PTHR43066">
    <property type="entry name" value="RHOMBOID-RELATED PROTEIN"/>
    <property type="match status" value="1"/>
</dbReference>
<dbReference type="Gene3D" id="1.20.1540.10">
    <property type="entry name" value="Rhomboid-like"/>
    <property type="match status" value="1"/>
</dbReference>
<feature type="signal peptide" evidence="6">
    <location>
        <begin position="1"/>
        <end position="17"/>
    </location>
</feature>
<feature type="chain" id="PRO_5039722742" evidence="6">
    <location>
        <begin position="18"/>
        <end position="230"/>
    </location>
</feature>
<feature type="domain" description="Peptidase S54 rhomboid" evidence="7">
    <location>
        <begin position="63"/>
        <end position="187"/>
    </location>
</feature>
<evidence type="ECO:0000256" key="2">
    <source>
        <dbReference type="ARBA" id="ARBA00022692"/>
    </source>
</evidence>
<keyword evidence="4 5" id="KW-0472">Membrane</keyword>
<dbReference type="GO" id="GO:0006508">
    <property type="term" value="P:proteolysis"/>
    <property type="evidence" value="ECO:0007669"/>
    <property type="project" value="UniProtKB-KW"/>
</dbReference>
<dbReference type="PANTHER" id="PTHR43066:SF11">
    <property type="entry name" value="PEPTIDASE S54 RHOMBOID DOMAIN-CONTAINING PROTEIN"/>
    <property type="match status" value="1"/>
</dbReference>
<dbReference type="Proteomes" id="UP000324726">
    <property type="component" value="Unassembled WGS sequence"/>
</dbReference>
<evidence type="ECO:0000313" key="9">
    <source>
        <dbReference type="Proteomes" id="UP000324726"/>
    </source>
</evidence>
<feature type="transmembrane region" description="Helical" evidence="5">
    <location>
        <begin position="65"/>
        <end position="91"/>
    </location>
</feature>
<dbReference type="GO" id="GO:0004252">
    <property type="term" value="F:serine-type endopeptidase activity"/>
    <property type="evidence" value="ECO:0007669"/>
    <property type="project" value="InterPro"/>
</dbReference>
<keyword evidence="8" id="KW-0378">Hydrolase</keyword>
<dbReference type="EMBL" id="VSZI01000001">
    <property type="protein sequence ID" value="TYR19722.1"/>
    <property type="molecule type" value="Genomic_DNA"/>
</dbReference>
<feature type="transmembrane region" description="Helical" evidence="5">
    <location>
        <begin position="129"/>
        <end position="145"/>
    </location>
</feature>
<evidence type="ECO:0000259" key="7">
    <source>
        <dbReference type="Pfam" id="PF01694"/>
    </source>
</evidence>
<accession>A0A5D4FVC6</accession>
<feature type="transmembrane region" description="Helical" evidence="5">
    <location>
        <begin position="152"/>
        <end position="169"/>
    </location>
</feature>
<protein>
    <submittedName>
        <fullName evidence="8">Rhomboid family intramembrane serine protease</fullName>
    </submittedName>
</protein>
<comment type="caution">
    <text evidence="8">The sequence shown here is derived from an EMBL/GenBank/DDBJ whole genome shotgun (WGS) entry which is preliminary data.</text>
</comment>